<dbReference type="PANTHER" id="PTHR12433">
    <property type="entry name" value="MEDIATOR OF RNA POLYMERASE II TRANSCRIPTION SUBUNIT 25"/>
    <property type="match status" value="1"/>
</dbReference>
<feature type="region of interest" description="Disordered" evidence="3">
    <location>
        <begin position="235"/>
        <end position="279"/>
    </location>
</feature>
<evidence type="ECO:0000256" key="2">
    <source>
        <dbReference type="ARBA" id="ARBA00019694"/>
    </source>
</evidence>
<dbReference type="GO" id="GO:0045944">
    <property type="term" value="P:positive regulation of transcription by RNA polymerase II"/>
    <property type="evidence" value="ECO:0007669"/>
    <property type="project" value="TreeGrafter"/>
</dbReference>
<accession>A0A0B6Z7U0</accession>
<organism evidence="6">
    <name type="scientific">Arion vulgaris</name>
    <dbReference type="NCBI Taxonomy" id="1028688"/>
    <lineage>
        <taxon>Eukaryota</taxon>
        <taxon>Metazoa</taxon>
        <taxon>Spiralia</taxon>
        <taxon>Lophotrochozoa</taxon>
        <taxon>Mollusca</taxon>
        <taxon>Gastropoda</taxon>
        <taxon>Heterobranchia</taxon>
        <taxon>Euthyneura</taxon>
        <taxon>Panpulmonata</taxon>
        <taxon>Eupulmonata</taxon>
        <taxon>Stylommatophora</taxon>
        <taxon>Helicina</taxon>
        <taxon>Arionoidea</taxon>
        <taxon>Arionidae</taxon>
        <taxon>Arion</taxon>
    </lineage>
</organism>
<evidence type="ECO:0000313" key="6">
    <source>
        <dbReference type="EMBL" id="CEK63795.1"/>
    </source>
</evidence>
<feature type="compositionally biased region" description="Polar residues" evidence="3">
    <location>
        <begin position="264"/>
        <end position="273"/>
    </location>
</feature>
<evidence type="ECO:0000313" key="5">
    <source>
        <dbReference type="EMBL" id="CEK63794.1"/>
    </source>
</evidence>
<dbReference type="PANTHER" id="PTHR12433:SF11">
    <property type="entry name" value="MEDIATOR OF RNA POLYMERASE II TRANSCRIPTION SUBUNIT 25"/>
    <property type="match status" value="1"/>
</dbReference>
<evidence type="ECO:0000259" key="4">
    <source>
        <dbReference type="Pfam" id="PF11265"/>
    </source>
</evidence>
<feature type="domain" description="Mediator of RNA polymerase II transcription subunit 25 von Willebrand factor type A" evidence="4">
    <location>
        <begin position="13"/>
        <end position="225"/>
    </location>
</feature>
<dbReference type="GO" id="GO:0005667">
    <property type="term" value="C:transcription regulator complex"/>
    <property type="evidence" value="ECO:0007669"/>
    <property type="project" value="TreeGrafter"/>
</dbReference>
<dbReference type="GO" id="GO:0016592">
    <property type="term" value="C:mediator complex"/>
    <property type="evidence" value="ECO:0007669"/>
    <property type="project" value="TreeGrafter"/>
</dbReference>
<evidence type="ECO:0000256" key="1">
    <source>
        <dbReference type="ARBA" id="ARBA00009102"/>
    </source>
</evidence>
<dbReference type="EMBL" id="HACG01016929">
    <property type="protein sequence ID" value="CEK63794.1"/>
    <property type="molecule type" value="Transcribed_RNA"/>
</dbReference>
<dbReference type="Pfam" id="PF11265">
    <property type="entry name" value="Med25_VWA"/>
    <property type="match status" value="1"/>
</dbReference>
<evidence type="ECO:0000256" key="3">
    <source>
        <dbReference type="SAM" id="MobiDB-lite"/>
    </source>
</evidence>
<dbReference type="AlphaFoldDB" id="A0A0B6Z7U0"/>
<name>A0A0B6Z7U0_9EUPU</name>
<dbReference type="InterPro" id="IPR021419">
    <property type="entry name" value="Mediator_Med25_VWA"/>
</dbReference>
<sequence>MIGTSSQPQIEEDQVYDVVVVVEKTANLVPYLEELKASYLLPTLEYFNSGPPSPIDTGHDYNCTLYCLVTYTAGDSAPEMASDCTYPTTSTFELIQAFDNLEFIGGAGQSCSHLSEGLSTALQCLDEIKQLRHSGKPTQRHCVLICNSPPYHITAEESQDYRGYNSEQLASMMGKRGVNLSIISPRKIPALQKLFNEACAGDNVYNHPQIHYAVDPRHLVLLKGYQLQERSISPKADKEKEHMNAGLQQASSQQGMQSSPAPVVQSTMNMQQNPNPPAS</sequence>
<dbReference type="EMBL" id="HACG01016930">
    <property type="protein sequence ID" value="CEK63795.1"/>
    <property type="molecule type" value="Transcribed_RNA"/>
</dbReference>
<reference evidence="6" key="1">
    <citation type="submission" date="2014-12" db="EMBL/GenBank/DDBJ databases">
        <title>Insight into the proteome of Arion vulgaris.</title>
        <authorList>
            <person name="Aradska J."/>
            <person name="Bulat T."/>
            <person name="Smidak R."/>
            <person name="Sarate P."/>
            <person name="Gangsoo J."/>
            <person name="Sialana F."/>
            <person name="Bilban M."/>
            <person name="Lubec G."/>
        </authorList>
    </citation>
    <scope>NUCLEOTIDE SEQUENCE</scope>
    <source>
        <tissue evidence="6">Skin</tissue>
    </source>
</reference>
<feature type="compositionally biased region" description="Low complexity" evidence="3">
    <location>
        <begin position="248"/>
        <end position="259"/>
    </location>
</feature>
<gene>
    <name evidence="6" type="primary">ORF49527</name>
    <name evidence="5" type="synonym">ORF49520</name>
</gene>
<protein>
    <recommendedName>
        <fullName evidence="2">Mediator of RNA polymerase II transcription subunit 25</fullName>
    </recommendedName>
</protein>
<comment type="similarity">
    <text evidence="1">Belongs to the Mediator complex subunit 25 family.</text>
</comment>
<proteinExistence type="inferred from homology"/>